<comment type="caution">
    <text evidence="1">The sequence shown here is derived from an EMBL/GenBank/DDBJ whole genome shotgun (WGS) entry which is preliminary data.</text>
</comment>
<evidence type="ECO:0000313" key="1">
    <source>
        <dbReference type="EMBL" id="MFD2695308.1"/>
    </source>
</evidence>
<proteinExistence type="predicted"/>
<sequence length="85" mass="10381">MDTKEEIYYYTFYFVDNSKLDFAKNEYEGYDPLLTLSEDKKGWLELNGTYIRLENIKYVQVETAIQREERLNKKKENINKFLKSY</sequence>
<dbReference type="EMBL" id="JBHUMQ010000042">
    <property type="protein sequence ID" value="MFD2695308.1"/>
    <property type="molecule type" value="Genomic_DNA"/>
</dbReference>
<gene>
    <name evidence="1" type="ORF">ACFSUE_17020</name>
</gene>
<accession>A0ABW5S7Q6</accession>
<evidence type="ECO:0000313" key="2">
    <source>
        <dbReference type="Proteomes" id="UP001597399"/>
    </source>
</evidence>
<reference evidence="2" key="1">
    <citation type="journal article" date="2019" name="Int. J. Syst. Evol. Microbiol.">
        <title>The Global Catalogue of Microorganisms (GCM) 10K type strain sequencing project: providing services to taxonomists for standard genome sequencing and annotation.</title>
        <authorList>
            <consortium name="The Broad Institute Genomics Platform"/>
            <consortium name="The Broad Institute Genome Sequencing Center for Infectious Disease"/>
            <person name="Wu L."/>
            <person name="Ma J."/>
        </authorList>
    </citation>
    <scope>NUCLEOTIDE SEQUENCE [LARGE SCALE GENOMIC DNA]</scope>
    <source>
        <strain evidence="2">TISTR 2466</strain>
    </source>
</reference>
<dbReference type="RefSeq" id="WP_253062621.1">
    <property type="nucleotide sequence ID" value="NZ_JAMXWM010000014.1"/>
</dbReference>
<dbReference type="Proteomes" id="UP001597399">
    <property type="component" value="Unassembled WGS sequence"/>
</dbReference>
<name>A0ABW5S7Q6_9BACL</name>
<protein>
    <submittedName>
        <fullName evidence="1">Uncharacterized protein</fullName>
    </submittedName>
</protein>
<keyword evidence="2" id="KW-1185">Reference proteome</keyword>
<organism evidence="1 2">
    <name type="scientific">Sporolactobacillus shoreicorticis</name>
    <dbReference type="NCBI Taxonomy" id="1923877"/>
    <lineage>
        <taxon>Bacteria</taxon>
        <taxon>Bacillati</taxon>
        <taxon>Bacillota</taxon>
        <taxon>Bacilli</taxon>
        <taxon>Bacillales</taxon>
        <taxon>Sporolactobacillaceae</taxon>
        <taxon>Sporolactobacillus</taxon>
    </lineage>
</organism>